<evidence type="ECO:0000313" key="2">
    <source>
        <dbReference type="Proteomes" id="UP000190911"/>
    </source>
</evidence>
<keyword evidence="2" id="KW-1185">Reference proteome</keyword>
<proteinExistence type="predicted"/>
<organism evidence="1 2">
    <name type="scientific">Vreelandella subglaciescola</name>
    <dbReference type="NCBI Taxonomy" id="29571"/>
    <lineage>
        <taxon>Bacteria</taxon>
        <taxon>Pseudomonadati</taxon>
        <taxon>Pseudomonadota</taxon>
        <taxon>Gammaproteobacteria</taxon>
        <taxon>Oceanospirillales</taxon>
        <taxon>Halomonadaceae</taxon>
        <taxon>Vreelandella</taxon>
    </lineage>
</organism>
<dbReference type="Pfam" id="PF20331">
    <property type="entry name" value="DUF6626"/>
    <property type="match status" value="1"/>
</dbReference>
<dbReference type="OrthoDB" id="7872252at2"/>
<gene>
    <name evidence="1" type="ORF">SAMN05878437_2579</name>
</gene>
<name>A0A1M7I768_9GAMM</name>
<accession>A0A1M7I768</accession>
<evidence type="ECO:0000313" key="1">
    <source>
        <dbReference type="EMBL" id="SHM36287.1"/>
    </source>
</evidence>
<dbReference type="InterPro" id="IPR046734">
    <property type="entry name" value="DUF6626"/>
</dbReference>
<dbReference type="AlphaFoldDB" id="A0A1M7I768"/>
<dbReference type="EMBL" id="LT670847">
    <property type="protein sequence ID" value="SHM36287.1"/>
    <property type="molecule type" value="Genomic_DNA"/>
</dbReference>
<dbReference type="Proteomes" id="UP000190911">
    <property type="component" value="Chromosome I"/>
</dbReference>
<dbReference type="RefSeq" id="WP_079554217.1">
    <property type="nucleotide sequence ID" value="NZ_LT670847.1"/>
</dbReference>
<sequence length="104" mass="11877">MQKTVLNDVFLLLQQIGAVGSEVEFSRDWLCRSECYMRTLRFKCAQPSVGTLAICASKLQHYGRCMTATDKHKKMGAQFIELSELCHQQINSNAESTWMDEINI</sequence>
<protein>
    <submittedName>
        <fullName evidence="1">Uncharacterized protein</fullName>
    </submittedName>
</protein>
<reference evidence="1 2" key="1">
    <citation type="submission" date="2016-11" db="EMBL/GenBank/DDBJ databases">
        <authorList>
            <person name="Jaros S."/>
            <person name="Januszkiewicz K."/>
            <person name="Wedrychowicz H."/>
        </authorList>
    </citation>
    <scope>NUCLEOTIDE SEQUENCE [LARGE SCALE GENOMIC DNA]</scope>
    <source>
        <strain evidence="1 2">ACAM 12</strain>
    </source>
</reference>
<dbReference type="InParanoid" id="A0A1M7I768"/>